<keyword evidence="4 6" id="KW-1133">Transmembrane helix</keyword>
<dbReference type="OrthoDB" id="4468841at2"/>
<dbReference type="RefSeq" id="WP_134520787.1">
    <property type="nucleotide sequence ID" value="NZ_SOHE01000074.1"/>
</dbReference>
<evidence type="ECO:0000256" key="1">
    <source>
        <dbReference type="ARBA" id="ARBA00004651"/>
    </source>
</evidence>
<name>A0A4R8ZUF9_9MICO</name>
<feature type="transmembrane region" description="Helical" evidence="6">
    <location>
        <begin position="47"/>
        <end position="68"/>
    </location>
</feature>
<proteinExistence type="predicted"/>
<protein>
    <recommendedName>
        <fullName evidence="7">Cardiolipin synthase N-terminal domain-containing protein</fullName>
    </recommendedName>
</protein>
<comment type="caution">
    <text evidence="8">The sequence shown here is derived from an EMBL/GenBank/DDBJ whole genome shotgun (WGS) entry which is preliminary data.</text>
</comment>
<keyword evidence="5 6" id="KW-0472">Membrane</keyword>
<evidence type="ECO:0000256" key="4">
    <source>
        <dbReference type="ARBA" id="ARBA00022989"/>
    </source>
</evidence>
<dbReference type="InterPro" id="IPR027379">
    <property type="entry name" value="CLS_N"/>
</dbReference>
<keyword evidence="2" id="KW-1003">Cell membrane</keyword>
<dbReference type="AlphaFoldDB" id="A0A4R8ZUF9"/>
<evidence type="ECO:0000256" key="6">
    <source>
        <dbReference type="SAM" id="Phobius"/>
    </source>
</evidence>
<dbReference type="Proteomes" id="UP000297447">
    <property type="component" value="Unassembled WGS sequence"/>
</dbReference>
<evidence type="ECO:0000259" key="7">
    <source>
        <dbReference type="Pfam" id="PF13396"/>
    </source>
</evidence>
<evidence type="ECO:0000256" key="2">
    <source>
        <dbReference type="ARBA" id="ARBA00022475"/>
    </source>
</evidence>
<organism evidence="8 9">
    <name type="scientific">Cryobacterium frigoriphilum</name>
    <dbReference type="NCBI Taxonomy" id="1259150"/>
    <lineage>
        <taxon>Bacteria</taxon>
        <taxon>Bacillati</taxon>
        <taxon>Actinomycetota</taxon>
        <taxon>Actinomycetes</taxon>
        <taxon>Micrococcales</taxon>
        <taxon>Microbacteriaceae</taxon>
        <taxon>Cryobacterium</taxon>
    </lineage>
</organism>
<evidence type="ECO:0000256" key="3">
    <source>
        <dbReference type="ARBA" id="ARBA00022692"/>
    </source>
</evidence>
<accession>A0A4R8ZUF9</accession>
<evidence type="ECO:0000313" key="8">
    <source>
        <dbReference type="EMBL" id="TFD46362.1"/>
    </source>
</evidence>
<keyword evidence="9" id="KW-1185">Reference proteome</keyword>
<evidence type="ECO:0000313" key="9">
    <source>
        <dbReference type="Proteomes" id="UP000297447"/>
    </source>
</evidence>
<dbReference type="GO" id="GO:0005886">
    <property type="term" value="C:plasma membrane"/>
    <property type="evidence" value="ECO:0007669"/>
    <property type="project" value="UniProtKB-SubCell"/>
</dbReference>
<keyword evidence="3 6" id="KW-0812">Transmembrane</keyword>
<dbReference type="EMBL" id="SOHE01000074">
    <property type="protein sequence ID" value="TFD46362.1"/>
    <property type="molecule type" value="Genomic_DNA"/>
</dbReference>
<comment type="subcellular location">
    <subcellularLocation>
        <location evidence="1">Cell membrane</location>
        <topology evidence="1">Multi-pass membrane protein</topology>
    </subcellularLocation>
</comment>
<dbReference type="Pfam" id="PF13396">
    <property type="entry name" value="PLDc_N"/>
    <property type="match status" value="1"/>
</dbReference>
<sequence length="83" mass="8804">MGDTLNPILPAGYDIAWTTVSVLFIALLVVALVSLARSAQRLTSTQALIWALVTICVPVVGPLAWLLIGRRSGLAHVQPGKDL</sequence>
<feature type="domain" description="Cardiolipin synthase N-terminal" evidence="7">
    <location>
        <begin position="26"/>
        <end position="70"/>
    </location>
</feature>
<reference evidence="8 9" key="1">
    <citation type="submission" date="2019-03" db="EMBL/GenBank/DDBJ databases">
        <title>Genomics of glacier-inhabiting Cryobacterium strains.</title>
        <authorList>
            <person name="Liu Q."/>
            <person name="Xin Y.-H."/>
        </authorList>
    </citation>
    <scope>NUCLEOTIDE SEQUENCE [LARGE SCALE GENOMIC DNA]</scope>
    <source>
        <strain evidence="8 9">Hh14</strain>
    </source>
</reference>
<gene>
    <name evidence="8" type="ORF">E3T55_17270</name>
</gene>
<evidence type="ECO:0000256" key="5">
    <source>
        <dbReference type="ARBA" id="ARBA00023136"/>
    </source>
</evidence>
<feature type="transmembrane region" description="Helical" evidence="6">
    <location>
        <begin position="15"/>
        <end position="35"/>
    </location>
</feature>